<proteinExistence type="predicted"/>
<dbReference type="eggNOG" id="ENOG502S4TX">
    <property type="taxonomic scope" value="Eukaryota"/>
</dbReference>
<evidence type="ECO:0000313" key="3">
    <source>
        <dbReference type="EMBL" id="CCF58708.1"/>
    </source>
</evidence>
<evidence type="ECO:0000259" key="2">
    <source>
        <dbReference type="PROSITE" id="PS51329"/>
    </source>
</evidence>
<dbReference type="InterPro" id="IPR027684">
    <property type="entry name" value="TBCC"/>
</dbReference>
<dbReference type="AlphaFoldDB" id="H2AWF8"/>
<protein>
    <recommendedName>
        <fullName evidence="2">C-CAP/cofactor C-like domain-containing protein</fullName>
    </recommendedName>
</protein>
<gene>
    <name evidence="3" type="primary">KAFR0F01120</name>
    <name evidence="3" type="ORF">KAFR_0F01120</name>
</gene>
<dbReference type="PROSITE" id="PS51329">
    <property type="entry name" value="C_CAP_COFACTOR_C"/>
    <property type="match status" value="1"/>
</dbReference>
<dbReference type="RefSeq" id="XP_003957843.1">
    <property type="nucleotide sequence ID" value="XM_003957794.1"/>
</dbReference>
<dbReference type="STRING" id="1071382.H2AWF8"/>
<feature type="domain" description="C-CAP/cofactor C-like" evidence="2">
    <location>
        <begin position="99"/>
        <end position="258"/>
    </location>
</feature>
<dbReference type="FunCoup" id="H2AWF8">
    <property type="interactions" value="66"/>
</dbReference>
<dbReference type="PANTHER" id="PTHR15139:SF0">
    <property type="entry name" value="TUBULIN-SPECIFIC CHAPERONE C"/>
    <property type="match status" value="1"/>
</dbReference>
<reference evidence="3 4" key="1">
    <citation type="journal article" date="2011" name="Proc. Natl. Acad. Sci. U.S.A.">
        <title>Evolutionary erosion of yeast sex chromosomes by mating-type switching accidents.</title>
        <authorList>
            <person name="Gordon J.L."/>
            <person name="Armisen D."/>
            <person name="Proux-Wera E."/>
            <person name="Oheigeartaigh S.S."/>
            <person name="Byrne K.P."/>
            <person name="Wolfe K.H."/>
        </authorList>
    </citation>
    <scope>NUCLEOTIDE SEQUENCE [LARGE SCALE GENOMIC DNA]</scope>
    <source>
        <strain evidence="4">ATCC 22294 / BCRC 22015 / CBS 2517 / CECT 1963 / NBRC 1671 / NRRL Y-8276</strain>
    </source>
</reference>
<dbReference type="InterPro" id="IPR016098">
    <property type="entry name" value="CAP/MinC_C"/>
</dbReference>
<dbReference type="GO" id="GO:0005737">
    <property type="term" value="C:cytoplasm"/>
    <property type="evidence" value="ECO:0007669"/>
    <property type="project" value="TreeGrafter"/>
</dbReference>
<dbReference type="HOGENOM" id="CLU_095426_0_0_1"/>
<dbReference type="GO" id="GO:0005096">
    <property type="term" value="F:GTPase activator activity"/>
    <property type="evidence" value="ECO:0007669"/>
    <property type="project" value="EnsemblFungi"/>
</dbReference>
<dbReference type="OrthoDB" id="4035763at2759"/>
<dbReference type="GO" id="GO:0007021">
    <property type="term" value="P:tubulin complex assembly"/>
    <property type="evidence" value="ECO:0007669"/>
    <property type="project" value="EnsemblFungi"/>
</dbReference>
<dbReference type="Gene3D" id="2.160.20.70">
    <property type="match status" value="1"/>
</dbReference>
<keyword evidence="4" id="KW-1185">Reference proteome</keyword>
<dbReference type="KEGG" id="kaf:KAFR_0F01120"/>
<name>H2AWF8_KAZAF</name>
<dbReference type="InParanoid" id="H2AWF8"/>
<evidence type="ECO:0000256" key="1">
    <source>
        <dbReference type="SAM" id="Coils"/>
    </source>
</evidence>
<sequence length="271" mass="30617">MPVNVSTDFNKRKKELQYKLDAATTNYEELREEVIQLKRYFNEVSADMTPYDMKHSHSEIEKLLKDVNAKLSTQHTVKRKFKFNFSSKGKNTKFEALSPPVPVASTPKIVDQDLLITNPIQTFENLSNCTVTRGKEIASSQNGQLAFKGLHKSVVVVSPLPFVNGSVFITDCTESVIIINLPPASTIQIRLHNLGNCKLSIVKQEDMEPQTVVVENLTKCTFDEVSRNKLTIRNFSQLGSGQVESEAYRFATIETFGGNTQQLRHQYIENN</sequence>
<dbReference type="GO" id="GO:0007023">
    <property type="term" value="P:post-chaperonin tubulin folding pathway"/>
    <property type="evidence" value="ECO:0007669"/>
    <property type="project" value="InterPro"/>
</dbReference>
<dbReference type="Proteomes" id="UP000005220">
    <property type="component" value="Chromosome 6"/>
</dbReference>
<dbReference type="EMBL" id="HE650826">
    <property type="protein sequence ID" value="CCF58708.1"/>
    <property type="molecule type" value="Genomic_DNA"/>
</dbReference>
<evidence type="ECO:0000313" key="4">
    <source>
        <dbReference type="Proteomes" id="UP000005220"/>
    </source>
</evidence>
<dbReference type="InterPro" id="IPR017901">
    <property type="entry name" value="C-CAP_CF_C-like"/>
</dbReference>
<dbReference type="PANTHER" id="PTHR15139">
    <property type="entry name" value="TUBULIN FOLDING COFACTOR C"/>
    <property type="match status" value="1"/>
</dbReference>
<accession>H2AWF8</accession>
<organism evidence="3 4">
    <name type="scientific">Kazachstania africana (strain ATCC 22294 / BCRC 22015 / CBS 2517 / CECT 1963 / NBRC 1671 / NRRL Y-8276)</name>
    <name type="common">Yeast</name>
    <name type="synonym">Kluyveromyces africanus</name>
    <dbReference type="NCBI Taxonomy" id="1071382"/>
    <lineage>
        <taxon>Eukaryota</taxon>
        <taxon>Fungi</taxon>
        <taxon>Dikarya</taxon>
        <taxon>Ascomycota</taxon>
        <taxon>Saccharomycotina</taxon>
        <taxon>Saccharomycetes</taxon>
        <taxon>Saccharomycetales</taxon>
        <taxon>Saccharomycetaceae</taxon>
        <taxon>Kazachstania</taxon>
    </lineage>
</organism>
<keyword evidence="1" id="KW-0175">Coiled coil</keyword>
<dbReference type="GeneID" id="13884176"/>
<feature type="coiled-coil region" evidence="1">
    <location>
        <begin position="13"/>
        <end position="47"/>
    </location>
</feature>